<dbReference type="Proteomes" id="UP000281549">
    <property type="component" value="Unassembled WGS sequence"/>
</dbReference>
<dbReference type="AlphaFoldDB" id="A0A4P9Y9N1"/>
<dbReference type="EMBL" id="ML007781">
    <property type="protein sequence ID" value="RKP15765.1"/>
    <property type="molecule type" value="Genomic_DNA"/>
</dbReference>
<organism evidence="1 2">
    <name type="scientific">Rozella allomycis (strain CSF55)</name>
    <dbReference type="NCBI Taxonomy" id="988480"/>
    <lineage>
        <taxon>Eukaryota</taxon>
        <taxon>Fungi</taxon>
        <taxon>Fungi incertae sedis</taxon>
        <taxon>Cryptomycota</taxon>
        <taxon>Cryptomycota incertae sedis</taxon>
        <taxon>Rozella</taxon>
    </lineage>
</organism>
<gene>
    <name evidence="1" type="ORF">ROZALSC1DRAFT_26076</name>
</gene>
<accession>A0A4P9Y9N1</accession>
<protein>
    <submittedName>
        <fullName evidence="1">Uncharacterized protein</fullName>
    </submittedName>
</protein>
<evidence type="ECO:0000313" key="1">
    <source>
        <dbReference type="EMBL" id="RKP15765.1"/>
    </source>
</evidence>
<sequence>MPIDLTSYWSEFNLDNIKSIQPTVSIQQDTARLRLLNSMLEEIVTSGEAWKGINSNKIYNALKTDEAQDEDSKLVRSHFASGQLEDTLSKLLQEFEVLAKFHEEAMKIGQIMSQGETMPNQPVEEEEDFDKMDW</sequence>
<proteinExistence type="predicted"/>
<name>A0A4P9Y9N1_ROZAC</name>
<reference evidence="2" key="1">
    <citation type="journal article" date="2018" name="Nat. Microbiol.">
        <title>Leveraging single-cell genomics to expand the fungal tree of life.</title>
        <authorList>
            <person name="Ahrendt S.R."/>
            <person name="Quandt C.A."/>
            <person name="Ciobanu D."/>
            <person name="Clum A."/>
            <person name="Salamov A."/>
            <person name="Andreopoulos B."/>
            <person name="Cheng J.F."/>
            <person name="Woyke T."/>
            <person name="Pelin A."/>
            <person name="Henrissat B."/>
            <person name="Reynolds N.K."/>
            <person name="Benny G.L."/>
            <person name="Smith M.E."/>
            <person name="James T.Y."/>
            <person name="Grigoriev I.V."/>
        </authorList>
    </citation>
    <scope>NUCLEOTIDE SEQUENCE [LARGE SCALE GENOMIC DNA]</scope>
    <source>
        <strain evidence="2">CSF55</strain>
    </source>
</reference>
<evidence type="ECO:0000313" key="2">
    <source>
        <dbReference type="Proteomes" id="UP000281549"/>
    </source>
</evidence>